<evidence type="ECO:0000313" key="1">
    <source>
        <dbReference type="EMBL" id="TKJ07697.1"/>
    </source>
</evidence>
<comment type="caution">
    <text evidence="1">The sequence shown here is derived from an EMBL/GenBank/DDBJ whole genome shotgun (WGS) entry which is preliminary data.</text>
</comment>
<evidence type="ECO:0000313" key="2">
    <source>
        <dbReference type="Proteomes" id="UP000308444"/>
    </source>
</evidence>
<dbReference type="EMBL" id="SZOH01000148">
    <property type="protein sequence ID" value="TKJ07697.1"/>
    <property type="molecule type" value="Genomic_DNA"/>
</dbReference>
<proteinExistence type="predicted"/>
<protein>
    <submittedName>
        <fullName evidence="1">Uncharacterized protein</fullName>
    </submittedName>
</protein>
<feature type="non-terminal residue" evidence="1">
    <location>
        <position position="69"/>
    </location>
</feature>
<name>A0A9X9AFE1_BACCE</name>
<dbReference type="AlphaFoldDB" id="A0A9X9AFE1"/>
<reference evidence="1 2" key="1">
    <citation type="journal article" date="2019" name="Environ. Microbiol.">
        <title>An active ?-lactamase is a part of an orchestrated cell wall stress resistance network of Bacillus subtilis and related rhizosphere species.</title>
        <authorList>
            <person name="Bucher T."/>
            <person name="Keren-Paz A."/>
            <person name="Hausser J."/>
            <person name="Olender T."/>
            <person name="Cytryn E."/>
            <person name="Kolodkin-Gal I."/>
        </authorList>
    </citation>
    <scope>NUCLEOTIDE SEQUENCE [LARGE SCALE GENOMIC DNA]</scope>
    <source>
        <strain evidence="1 2">I32</strain>
    </source>
</reference>
<gene>
    <name evidence="1" type="ORF">FC695_02955</name>
</gene>
<sequence>VRLYRQGFELEPKNLFSFPILRDMVQFVKKLDQFSSSQTNDVNIMNDNKSILLNVKDKQLNQHTLTKIQ</sequence>
<feature type="non-terminal residue" evidence="1">
    <location>
        <position position="1"/>
    </location>
</feature>
<accession>A0A9X9AFE1</accession>
<dbReference type="Proteomes" id="UP000308444">
    <property type="component" value="Unassembled WGS sequence"/>
</dbReference>
<organism evidence="1 2">
    <name type="scientific">Bacillus cereus</name>
    <dbReference type="NCBI Taxonomy" id="1396"/>
    <lineage>
        <taxon>Bacteria</taxon>
        <taxon>Bacillati</taxon>
        <taxon>Bacillota</taxon>
        <taxon>Bacilli</taxon>
        <taxon>Bacillales</taxon>
        <taxon>Bacillaceae</taxon>
        <taxon>Bacillus</taxon>
        <taxon>Bacillus cereus group</taxon>
    </lineage>
</organism>